<dbReference type="Pfam" id="PF03473">
    <property type="entry name" value="MOSC"/>
    <property type="match status" value="1"/>
</dbReference>
<proteinExistence type="predicted"/>
<dbReference type="AlphaFoldDB" id="A0A835FIB3"/>
<feature type="domain" description="MOSC" evidence="1">
    <location>
        <begin position="151"/>
        <end position="313"/>
    </location>
</feature>
<reference evidence="2" key="1">
    <citation type="submission" date="2020-07" db="EMBL/GenBank/DDBJ databases">
        <title>Genome sequence and genetic diversity analysis of an under-domesticated orphan crop, white fonio (Digitaria exilis).</title>
        <authorList>
            <person name="Bennetzen J.L."/>
            <person name="Chen S."/>
            <person name="Ma X."/>
            <person name="Wang X."/>
            <person name="Yssel A.E.J."/>
            <person name="Chaluvadi S.R."/>
            <person name="Johnson M."/>
            <person name="Gangashetty P."/>
            <person name="Hamidou F."/>
            <person name="Sanogo M.D."/>
            <person name="Zwaenepoel A."/>
            <person name="Wallace J."/>
            <person name="Van De Peer Y."/>
            <person name="Van Deynze A."/>
        </authorList>
    </citation>
    <scope>NUCLEOTIDE SEQUENCE</scope>
    <source>
        <tissue evidence="2">Leaves</tissue>
    </source>
</reference>
<evidence type="ECO:0000313" key="3">
    <source>
        <dbReference type="Proteomes" id="UP000636709"/>
    </source>
</evidence>
<dbReference type="EMBL" id="JACEFO010000718">
    <property type="protein sequence ID" value="KAF8759256.1"/>
    <property type="molecule type" value="Genomic_DNA"/>
</dbReference>
<accession>A0A835FIB3</accession>
<dbReference type="PANTHER" id="PTHR14237:SF61">
    <property type="entry name" value="MOSC DOMAIN-CONTAINING PROTEIN"/>
    <property type="match status" value="1"/>
</dbReference>
<dbReference type="SUPFAM" id="SSF50800">
    <property type="entry name" value="PK beta-barrel domain-like"/>
    <property type="match status" value="1"/>
</dbReference>
<organism evidence="2 3">
    <name type="scientific">Digitaria exilis</name>
    <dbReference type="NCBI Taxonomy" id="1010633"/>
    <lineage>
        <taxon>Eukaryota</taxon>
        <taxon>Viridiplantae</taxon>
        <taxon>Streptophyta</taxon>
        <taxon>Embryophyta</taxon>
        <taxon>Tracheophyta</taxon>
        <taxon>Spermatophyta</taxon>
        <taxon>Magnoliopsida</taxon>
        <taxon>Liliopsida</taxon>
        <taxon>Poales</taxon>
        <taxon>Poaceae</taxon>
        <taxon>PACMAD clade</taxon>
        <taxon>Panicoideae</taxon>
        <taxon>Panicodae</taxon>
        <taxon>Paniceae</taxon>
        <taxon>Anthephorinae</taxon>
        <taxon>Digitaria</taxon>
    </lineage>
</organism>
<sequence>MEKAASFLSSLIGGVGGSGEPAATVKSILVYPIKSCRGISVPQAPITPTGFRWDRQWMLVNSKGRGCTQRVAPKLALIQVELPPEAFAEDWLPTHHDYMVIRAPGMEPLKIPLASECATIYDVSVWEWSGSAYDEGAEAAEWFSTFLGNPTRLVRFKEESETRLTDPDYAQGYKVMFSDGFPFLIVSQGSLEALNEILKEPVPINRFRPNILVEGCHPYAEDLWKTLKINKLTFQGVKLCRRCKVPTINQETGIPSPTEPTETLQTYRSGEVLLPSHKNKRQVYFGQNTVCRESLSVNGEGRIIKVGDPVYVMQSFSSSEVPA</sequence>
<dbReference type="Pfam" id="PF03476">
    <property type="entry name" value="MOSC_N"/>
    <property type="match status" value="1"/>
</dbReference>
<dbReference type="InterPro" id="IPR011037">
    <property type="entry name" value="Pyrv_Knase-like_insert_dom_sf"/>
</dbReference>
<protein>
    <recommendedName>
        <fullName evidence="1">MOSC domain-containing protein</fullName>
    </recommendedName>
</protein>
<dbReference type="GO" id="GO:0003824">
    <property type="term" value="F:catalytic activity"/>
    <property type="evidence" value="ECO:0007669"/>
    <property type="project" value="InterPro"/>
</dbReference>
<dbReference type="GO" id="GO:0030151">
    <property type="term" value="F:molybdenum ion binding"/>
    <property type="evidence" value="ECO:0007669"/>
    <property type="project" value="InterPro"/>
</dbReference>
<evidence type="ECO:0000313" key="2">
    <source>
        <dbReference type="EMBL" id="KAF8759256.1"/>
    </source>
</evidence>
<dbReference type="OrthoDB" id="17255at2759"/>
<dbReference type="PROSITE" id="PS51340">
    <property type="entry name" value="MOSC"/>
    <property type="match status" value="1"/>
</dbReference>
<dbReference type="Proteomes" id="UP000636709">
    <property type="component" value="Unassembled WGS sequence"/>
</dbReference>
<dbReference type="PANTHER" id="PTHR14237">
    <property type="entry name" value="MOLYBDOPTERIN COFACTOR SULFURASE MOSC"/>
    <property type="match status" value="1"/>
</dbReference>
<comment type="caution">
    <text evidence="2">The sequence shown here is derived from an EMBL/GenBank/DDBJ whole genome shotgun (WGS) entry which is preliminary data.</text>
</comment>
<evidence type="ECO:0000259" key="1">
    <source>
        <dbReference type="PROSITE" id="PS51340"/>
    </source>
</evidence>
<keyword evidence="3" id="KW-1185">Reference proteome</keyword>
<dbReference type="SUPFAM" id="SSF141673">
    <property type="entry name" value="MOSC N-terminal domain-like"/>
    <property type="match status" value="1"/>
</dbReference>
<dbReference type="GO" id="GO:0030170">
    <property type="term" value="F:pyridoxal phosphate binding"/>
    <property type="evidence" value="ECO:0007669"/>
    <property type="project" value="InterPro"/>
</dbReference>
<name>A0A835FIB3_9POAL</name>
<dbReference type="InterPro" id="IPR005303">
    <property type="entry name" value="MOCOS_middle"/>
</dbReference>
<dbReference type="InterPro" id="IPR005302">
    <property type="entry name" value="MoCF_Sase_C"/>
</dbReference>
<gene>
    <name evidence="2" type="ORF">HU200_010291</name>
</gene>
<dbReference type="GO" id="GO:0032787">
    <property type="term" value="P:monocarboxylic acid metabolic process"/>
    <property type="evidence" value="ECO:0007669"/>
    <property type="project" value="UniProtKB-ARBA"/>
</dbReference>